<protein>
    <submittedName>
        <fullName evidence="1">Uncharacterized protein</fullName>
    </submittedName>
</protein>
<organism evidence="1">
    <name type="scientific">freshwater sediment metagenome</name>
    <dbReference type="NCBI Taxonomy" id="556182"/>
    <lineage>
        <taxon>unclassified sequences</taxon>
        <taxon>metagenomes</taxon>
        <taxon>ecological metagenomes</taxon>
    </lineage>
</organism>
<sequence>MTNTFSAAAMSKAAAAVTAGDLGPRNFGDPAAALPPRARAKLLALSDAVDDANAISHSIAEKVFEAGARIQSGEARLRVLHQTASGRLPEDHPAVLSAKAQIDAAREELARYRGQQDQRGEAARPLLELFRRIEIYLEKNGGHFEEATPVPAPELRKGETIAEAVARIREKVSKLKEDAQSIEDAPQPSESAKARARAQIEALAAKGAPGVMALIESATGSIQWPEKYQVSPIVWGPNGQPIGSAGKDGWTFDPLAFSIWLHKDSVIAAIEREITAKSDDSSAMDDATRAKKRERVAAAILSAEREEERLIELAEESGVAIPRREDADPRAFLGLSDSAPAPRS</sequence>
<accession>A0AA48M6K2</accession>
<dbReference type="AlphaFoldDB" id="A0AA48M6K2"/>
<evidence type="ECO:0000313" key="1">
    <source>
        <dbReference type="EMBL" id="CAJ0890866.1"/>
    </source>
</evidence>
<reference evidence="1" key="1">
    <citation type="submission" date="2023-07" db="EMBL/GenBank/DDBJ databases">
        <authorList>
            <person name="Pelsma A.J. K."/>
        </authorList>
    </citation>
    <scope>NUCLEOTIDE SEQUENCE</scope>
</reference>
<gene>
    <name evidence="1" type="ORF">AMST5_04086</name>
</gene>
<name>A0AA48M6K2_9ZZZZ</name>
<proteinExistence type="predicted"/>
<dbReference type="EMBL" id="OY288114">
    <property type="protein sequence ID" value="CAJ0890866.1"/>
    <property type="molecule type" value="Genomic_DNA"/>
</dbReference>